<keyword evidence="8" id="KW-1185">Reference proteome</keyword>
<organism evidence="7 8">
    <name type="scientific">Bradyrhizobium agreste</name>
    <dbReference type="NCBI Taxonomy" id="2751811"/>
    <lineage>
        <taxon>Bacteria</taxon>
        <taxon>Pseudomonadati</taxon>
        <taxon>Pseudomonadota</taxon>
        <taxon>Alphaproteobacteria</taxon>
        <taxon>Hyphomicrobiales</taxon>
        <taxon>Nitrobacteraceae</taxon>
        <taxon>Bradyrhizobium</taxon>
    </lineage>
</organism>
<evidence type="ECO:0000256" key="5">
    <source>
        <dbReference type="ARBA" id="ARBA00023172"/>
    </source>
</evidence>
<comment type="function">
    <text evidence="1 6">Required for the transposition of the insertion element.</text>
</comment>
<evidence type="ECO:0000256" key="1">
    <source>
        <dbReference type="ARBA" id="ARBA00002190"/>
    </source>
</evidence>
<dbReference type="InterPro" id="IPR001207">
    <property type="entry name" value="Transposase_mutator"/>
</dbReference>
<sequence>MLVLIGATPEGKKELIGFQIGVLESAQSWCELLINVKQARVADCPRNCGRGPRARLSKGARGLCGMRHQRCWVYNTVNILEMLPLSVQAAMKKYPHEVYWAPNRTSARSGNRGSSRSTM</sequence>
<name>A0ABS0PH58_9BRAD</name>
<keyword evidence="6" id="KW-0814">Transposable element</keyword>
<dbReference type="Pfam" id="PF00872">
    <property type="entry name" value="Transposase_mut"/>
    <property type="match status" value="1"/>
</dbReference>
<dbReference type="RefSeq" id="WP_197957941.1">
    <property type="nucleotide sequence ID" value="NZ_JACCHP010000001.1"/>
</dbReference>
<dbReference type="PANTHER" id="PTHR33217">
    <property type="entry name" value="TRANSPOSASE FOR INSERTION SEQUENCE ELEMENT IS1081"/>
    <property type="match status" value="1"/>
</dbReference>
<comment type="similarity">
    <text evidence="2 6">Belongs to the transposase mutator family.</text>
</comment>
<reference evidence="7 8" key="1">
    <citation type="submission" date="2020-07" db="EMBL/GenBank/DDBJ databases">
        <title>Bradyrhizobium diversity isolated from nodules of indigenous legumes of Western Australia.</title>
        <authorList>
            <person name="Klepa M.S."/>
        </authorList>
    </citation>
    <scope>NUCLEOTIDE SEQUENCE [LARGE SCALE GENOMIC DNA]</scope>
    <source>
        <strain evidence="7 8">CNPSo 4010</strain>
    </source>
</reference>
<dbReference type="Proteomes" id="UP000807370">
    <property type="component" value="Unassembled WGS sequence"/>
</dbReference>
<keyword evidence="3 6" id="KW-0815">Transposition</keyword>
<dbReference type="EMBL" id="JACCHP010000001">
    <property type="protein sequence ID" value="MBH5396537.1"/>
    <property type="molecule type" value="Genomic_DNA"/>
</dbReference>
<proteinExistence type="inferred from homology"/>
<keyword evidence="4 6" id="KW-0238">DNA-binding</keyword>
<dbReference type="PANTHER" id="PTHR33217:SF9">
    <property type="entry name" value="MUTATOR FAMILY TRANSPOSASE"/>
    <property type="match status" value="1"/>
</dbReference>
<evidence type="ECO:0000256" key="4">
    <source>
        <dbReference type="ARBA" id="ARBA00023125"/>
    </source>
</evidence>
<accession>A0ABS0PH58</accession>
<evidence type="ECO:0000256" key="2">
    <source>
        <dbReference type="ARBA" id="ARBA00010961"/>
    </source>
</evidence>
<protein>
    <recommendedName>
        <fullName evidence="6">Mutator family transposase</fullName>
    </recommendedName>
</protein>
<comment type="caution">
    <text evidence="7">The sequence shown here is derived from an EMBL/GenBank/DDBJ whole genome shotgun (WGS) entry which is preliminary data.</text>
</comment>
<evidence type="ECO:0000313" key="8">
    <source>
        <dbReference type="Proteomes" id="UP000807370"/>
    </source>
</evidence>
<keyword evidence="5 6" id="KW-0233">DNA recombination</keyword>
<gene>
    <name evidence="7" type="ORF">HZZ13_01785</name>
</gene>
<evidence type="ECO:0000256" key="6">
    <source>
        <dbReference type="RuleBase" id="RU365089"/>
    </source>
</evidence>
<evidence type="ECO:0000313" key="7">
    <source>
        <dbReference type="EMBL" id="MBH5396537.1"/>
    </source>
</evidence>
<evidence type="ECO:0000256" key="3">
    <source>
        <dbReference type="ARBA" id="ARBA00022578"/>
    </source>
</evidence>